<dbReference type="InterPro" id="IPR013785">
    <property type="entry name" value="Aldolase_TIM"/>
</dbReference>
<evidence type="ECO:0000313" key="2">
    <source>
        <dbReference type="Proteomes" id="UP001617296"/>
    </source>
</evidence>
<dbReference type="InterPro" id="IPR058240">
    <property type="entry name" value="rSAM_sf"/>
</dbReference>
<dbReference type="Gene3D" id="3.20.20.70">
    <property type="entry name" value="Aldolase class I"/>
    <property type="match status" value="1"/>
</dbReference>
<dbReference type="PANTHER" id="PTHR11228:SF7">
    <property type="entry name" value="PQQA PEPTIDE CYCLASE"/>
    <property type="match status" value="1"/>
</dbReference>
<name>A0ABW8DL49_9PSED</name>
<evidence type="ECO:0000313" key="1">
    <source>
        <dbReference type="EMBL" id="MFJ2287217.1"/>
    </source>
</evidence>
<protein>
    <submittedName>
        <fullName evidence="1">SPASM domain-containing protein</fullName>
    </submittedName>
</protein>
<dbReference type="Proteomes" id="UP001617296">
    <property type="component" value="Unassembled WGS sequence"/>
</dbReference>
<dbReference type="CDD" id="cd21109">
    <property type="entry name" value="SPASM"/>
    <property type="match status" value="1"/>
</dbReference>
<proteinExistence type="predicted"/>
<dbReference type="PANTHER" id="PTHR11228">
    <property type="entry name" value="RADICAL SAM DOMAIN PROTEIN"/>
    <property type="match status" value="1"/>
</dbReference>
<reference evidence="1 2" key="1">
    <citation type="submission" date="2024-10" db="EMBL/GenBank/DDBJ databases">
        <title>The Natural Products Discovery Center: Release of the First 8490 Sequenced Strains for Exploring Actinobacteria Biosynthetic Diversity.</title>
        <authorList>
            <person name="Kalkreuter E."/>
            <person name="Kautsar S.A."/>
            <person name="Yang D."/>
            <person name="Bader C.D."/>
            <person name="Teijaro C.N."/>
            <person name="Fluegel L."/>
            <person name="Davis C.M."/>
            <person name="Simpson J.R."/>
            <person name="Lauterbach L."/>
            <person name="Steele A.D."/>
            <person name="Gui C."/>
            <person name="Meng S."/>
            <person name="Li G."/>
            <person name="Viehrig K."/>
            <person name="Ye F."/>
            <person name="Su P."/>
            <person name="Kiefer A.F."/>
            <person name="Nichols A."/>
            <person name="Cepeda A.J."/>
            <person name="Yan W."/>
            <person name="Fan B."/>
            <person name="Jiang Y."/>
            <person name="Adhikari A."/>
            <person name="Zheng C.-J."/>
            <person name="Schuster L."/>
            <person name="Cowan T.M."/>
            <person name="Smanski M.J."/>
            <person name="Chevrette M.G."/>
            <person name="De Carvalho L.P.S."/>
            <person name="Shen B."/>
        </authorList>
    </citation>
    <scope>NUCLEOTIDE SEQUENCE [LARGE SCALE GENOMIC DNA]</scope>
    <source>
        <strain evidence="1 2">NPDC087689</strain>
    </source>
</reference>
<dbReference type="EMBL" id="JBIUVY010000017">
    <property type="protein sequence ID" value="MFJ2287217.1"/>
    <property type="molecule type" value="Genomic_DNA"/>
</dbReference>
<accession>A0ABW8DL49</accession>
<dbReference type="InterPro" id="IPR050377">
    <property type="entry name" value="Radical_SAM_PqqE_MftC-like"/>
</dbReference>
<keyword evidence="2" id="KW-1185">Reference proteome</keyword>
<comment type="caution">
    <text evidence="1">The sequence shown here is derived from an EMBL/GenBank/DDBJ whole genome shotgun (WGS) entry which is preliminary data.</text>
</comment>
<dbReference type="SUPFAM" id="SSF102114">
    <property type="entry name" value="Radical SAM enzymes"/>
    <property type="match status" value="1"/>
</dbReference>
<dbReference type="RefSeq" id="WP_401284742.1">
    <property type="nucleotide sequence ID" value="NZ_JBIUVY010000017.1"/>
</dbReference>
<gene>
    <name evidence="1" type="ORF">ACIOUF_12755</name>
</gene>
<organism evidence="1 2">
    <name type="scientific">Pseudomonas iridis</name>
    <dbReference type="NCBI Taxonomy" id="2710587"/>
    <lineage>
        <taxon>Bacteria</taxon>
        <taxon>Pseudomonadati</taxon>
        <taxon>Pseudomonadota</taxon>
        <taxon>Gammaproteobacteria</taxon>
        <taxon>Pseudomonadales</taxon>
        <taxon>Pseudomonadaceae</taxon>
        <taxon>Pseudomonas</taxon>
    </lineage>
</organism>
<sequence>MRENSLKKIAVVERDLESGFKAKYKDVNPTKYDLALISRQLAGKEPSYEQKIRILNNLKGYDVKIDFAGGDPLACHENYLVIKAASKIFGKESISITSTGAFVKKYGVHEISSFIGEYEFTYDEPADSPQDSRPMGYNSSNLKIARKFSALGVRTKAQLPIHFGNISNSKVEQIYSDLCEAGIGEILLMRTFPVGRGEEYLRGNSLTKAELVGAIKCFKAVENKEKTRVRLQCALKHLFEYDAGHNPCDLMHESFGINFMGDLLLSAWANNAKGLPLSEDFVLGNLCAQSFAEISETNKFQRYKKRLDENFGHCKIFSYVASTEKNEDSIFQKNDPLYARI</sequence>